<evidence type="ECO:0000259" key="1">
    <source>
        <dbReference type="Pfam" id="PF06985"/>
    </source>
</evidence>
<dbReference type="InterPro" id="IPR010730">
    <property type="entry name" value="HET"/>
</dbReference>
<dbReference type="Pfam" id="PF06985">
    <property type="entry name" value="HET"/>
    <property type="match status" value="1"/>
</dbReference>
<dbReference type="EMBL" id="JH711574">
    <property type="protein sequence ID" value="EIW85737.1"/>
    <property type="molecule type" value="Genomic_DNA"/>
</dbReference>
<name>A0A5M3N378_CONPW</name>
<feature type="domain" description="Heterokaryon incompatibility" evidence="1">
    <location>
        <begin position="1"/>
        <end position="148"/>
    </location>
</feature>
<evidence type="ECO:0000313" key="3">
    <source>
        <dbReference type="Proteomes" id="UP000053558"/>
    </source>
</evidence>
<dbReference type="RefSeq" id="XP_007764147.1">
    <property type="nucleotide sequence ID" value="XM_007765957.1"/>
</dbReference>
<reference evidence="3" key="1">
    <citation type="journal article" date="2012" name="Science">
        <title>The Paleozoic origin of enzymatic lignin decomposition reconstructed from 31 fungal genomes.</title>
        <authorList>
            <person name="Floudas D."/>
            <person name="Binder M."/>
            <person name="Riley R."/>
            <person name="Barry K."/>
            <person name="Blanchette R.A."/>
            <person name="Henrissat B."/>
            <person name="Martinez A.T."/>
            <person name="Otillar R."/>
            <person name="Spatafora J.W."/>
            <person name="Yadav J.S."/>
            <person name="Aerts A."/>
            <person name="Benoit I."/>
            <person name="Boyd A."/>
            <person name="Carlson A."/>
            <person name="Copeland A."/>
            <person name="Coutinho P.M."/>
            <person name="de Vries R.P."/>
            <person name="Ferreira P."/>
            <person name="Findley K."/>
            <person name="Foster B."/>
            <person name="Gaskell J."/>
            <person name="Glotzer D."/>
            <person name="Gorecki P."/>
            <person name="Heitman J."/>
            <person name="Hesse C."/>
            <person name="Hori C."/>
            <person name="Igarashi K."/>
            <person name="Jurgens J.A."/>
            <person name="Kallen N."/>
            <person name="Kersten P."/>
            <person name="Kohler A."/>
            <person name="Kuees U."/>
            <person name="Kumar T.K.A."/>
            <person name="Kuo A."/>
            <person name="LaButti K."/>
            <person name="Larrondo L.F."/>
            <person name="Lindquist E."/>
            <person name="Ling A."/>
            <person name="Lombard V."/>
            <person name="Lucas S."/>
            <person name="Lundell T."/>
            <person name="Martin R."/>
            <person name="McLaughlin D.J."/>
            <person name="Morgenstern I."/>
            <person name="Morin E."/>
            <person name="Murat C."/>
            <person name="Nagy L.G."/>
            <person name="Nolan M."/>
            <person name="Ohm R.A."/>
            <person name="Patyshakuliyeva A."/>
            <person name="Rokas A."/>
            <person name="Ruiz-Duenas F.J."/>
            <person name="Sabat G."/>
            <person name="Salamov A."/>
            <person name="Samejima M."/>
            <person name="Schmutz J."/>
            <person name="Slot J.C."/>
            <person name="St John F."/>
            <person name="Stenlid J."/>
            <person name="Sun H."/>
            <person name="Sun S."/>
            <person name="Syed K."/>
            <person name="Tsang A."/>
            <person name="Wiebenga A."/>
            <person name="Young D."/>
            <person name="Pisabarro A."/>
            <person name="Eastwood D.C."/>
            <person name="Martin F."/>
            <person name="Cullen D."/>
            <person name="Grigoriev I.V."/>
            <person name="Hibbett D.S."/>
        </authorList>
    </citation>
    <scope>NUCLEOTIDE SEQUENCE [LARGE SCALE GENOMIC DNA]</scope>
    <source>
        <strain evidence="3">RWD-64-598 SS2</strain>
    </source>
</reference>
<dbReference type="PANTHER" id="PTHR33112:SF16">
    <property type="entry name" value="HETEROKARYON INCOMPATIBILITY DOMAIN-CONTAINING PROTEIN"/>
    <property type="match status" value="1"/>
</dbReference>
<dbReference type="OrthoDB" id="5125733at2759"/>
<keyword evidence="3" id="KW-1185">Reference proteome</keyword>
<dbReference type="KEGG" id="cput:CONPUDRAFT_49433"/>
<comment type="caution">
    <text evidence="2">The sequence shown here is derived from an EMBL/GenBank/DDBJ whole genome shotgun (WGS) entry which is preliminary data.</text>
</comment>
<accession>A0A5M3N378</accession>
<proteinExistence type="predicted"/>
<dbReference type="Proteomes" id="UP000053558">
    <property type="component" value="Unassembled WGS sequence"/>
</dbReference>
<evidence type="ECO:0000313" key="2">
    <source>
        <dbReference type="EMBL" id="EIW85737.1"/>
    </source>
</evidence>
<protein>
    <submittedName>
        <fullName evidence="2">HET-domain-containing protein</fullName>
    </submittedName>
</protein>
<gene>
    <name evidence="2" type="ORF">CONPUDRAFT_49433</name>
</gene>
<dbReference type="GeneID" id="19207339"/>
<sequence>ALSYVWGEAQPYSTTTQNIDSYIHDGINALPLPQTILDAILTTNRLGADYLWADTLCIIQDSDDDKIHELSHMRNVYRHSYLTIIAASAHRVSEEFLKNRKEPQRQDSQALRSMLPEMTGTVSLVESDDTLYTLSIEPIHSRGWCMQEYFLPPRELIFASHTLQYRCQRSTRNIAGADYPLWVDAAEPPPLHYLRKSPKTPEETEALHKVWKYTVENYTHRSISVSGDKLIAIASLAEEFHDVIQTPYLAGLWKSTLLSDLLWHKGSAIHCFERPKEYRAPSWSWATPRLKAGTHHSLAKAGYSSPKLCGAKRRCEVASLSLAQSLQAYLFYAHLW</sequence>
<dbReference type="OMA" id="WREPASE"/>
<dbReference type="PANTHER" id="PTHR33112">
    <property type="entry name" value="DOMAIN PROTEIN, PUTATIVE-RELATED"/>
    <property type="match status" value="1"/>
</dbReference>
<feature type="non-terminal residue" evidence="2">
    <location>
        <position position="1"/>
    </location>
</feature>
<dbReference type="AlphaFoldDB" id="A0A5M3N378"/>
<organism evidence="2 3">
    <name type="scientific">Coniophora puteana (strain RWD-64-598)</name>
    <name type="common">Brown rot fungus</name>
    <dbReference type="NCBI Taxonomy" id="741705"/>
    <lineage>
        <taxon>Eukaryota</taxon>
        <taxon>Fungi</taxon>
        <taxon>Dikarya</taxon>
        <taxon>Basidiomycota</taxon>
        <taxon>Agaricomycotina</taxon>
        <taxon>Agaricomycetes</taxon>
        <taxon>Agaricomycetidae</taxon>
        <taxon>Boletales</taxon>
        <taxon>Coniophorineae</taxon>
        <taxon>Coniophoraceae</taxon>
        <taxon>Coniophora</taxon>
    </lineage>
</organism>